<evidence type="ECO:0000313" key="3">
    <source>
        <dbReference type="EMBL" id="GMH09040.1"/>
    </source>
</evidence>
<dbReference type="PROSITE" id="PS50891">
    <property type="entry name" value="LOB"/>
    <property type="match status" value="1"/>
</dbReference>
<evidence type="ECO:0000259" key="2">
    <source>
        <dbReference type="PROSITE" id="PS50891"/>
    </source>
</evidence>
<dbReference type="PANTHER" id="PTHR31301">
    <property type="entry name" value="LOB DOMAIN-CONTAINING PROTEIN 4-RELATED"/>
    <property type="match status" value="1"/>
</dbReference>
<feature type="domain" description="LOB" evidence="2">
    <location>
        <begin position="4"/>
        <end position="105"/>
    </location>
</feature>
<dbReference type="Pfam" id="PF03195">
    <property type="entry name" value="LOB"/>
    <property type="match status" value="1"/>
</dbReference>
<proteinExistence type="inferred from homology"/>
<protein>
    <recommendedName>
        <fullName evidence="2">LOB domain-containing protein</fullName>
    </recommendedName>
</protein>
<keyword evidence="4" id="KW-1185">Reference proteome</keyword>
<dbReference type="InterPro" id="IPR004883">
    <property type="entry name" value="LOB"/>
</dbReference>
<dbReference type="PANTHER" id="PTHR31301:SF120">
    <property type="entry name" value="LOB DOMAIN-CONTAINING PROTEIN 23-RELATED"/>
    <property type="match status" value="1"/>
</dbReference>
<comment type="similarity">
    <text evidence="1">Belongs to the LOB domain-containing protein family.</text>
</comment>
<dbReference type="Proteomes" id="UP001279734">
    <property type="component" value="Unassembled WGS sequence"/>
</dbReference>
<evidence type="ECO:0000313" key="4">
    <source>
        <dbReference type="Proteomes" id="UP001279734"/>
    </source>
</evidence>
<dbReference type="AlphaFoldDB" id="A0AAD3SE33"/>
<name>A0AAD3SE33_NEPGR</name>
<organism evidence="3 4">
    <name type="scientific">Nepenthes gracilis</name>
    <name type="common">Slender pitcher plant</name>
    <dbReference type="NCBI Taxonomy" id="150966"/>
    <lineage>
        <taxon>Eukaryota</taxon>
        <taxon>Viridiplantae</taxon>
        <taxon>Streptophyta</taxon>
        <taxon>Embryophyta</taxon>
        <taxon>Tracheophyta</taxon>
        <taxon>Spermatophyta</taxon>
        <taxon>Magnoliopsida</taxon>
        <taxon>eudicotyledons</taxon>
        <taxon>Gunneridae</taxon>
        <taxon>Pentapetalae</taxon>
        <taxon>Caryophyllales</taxon>
        <taxon>Nepenthaceae</taxon>
        <taxon>Nepenthes</taxon>
    </lineage>
</organism>
<comment type="caution">
    <text evidence="3">The sequence shown here is derived from an EMBL/GenBank/DDBJ whole genome shotgun (WGS) entry which is preliminary data.</text>
</comment>
<sequence length="139" mass="15541">MNSTRCAACKYLRKKCPPDCIFSPLFPASDPQRFAHIHRIYGAGNIARMLQKLPAHLRAQAAESLSFEARCRIEDPVYGCVKIISQLQQEIFMAQSQLAKTLAQFQVFCNSLSIADPQFQHAAEASSSFIDQGPRSNHL</sequence>
<dbReference type="EMBL" id="BSYO01000008">
    <property type="protein sequence ID" value="GMH09040.1"/>
    <property type="molecule type" value="Genomic_DNA"/>
</dbReference>
<reference evidence="3" key="1">
    <citation type="submission" date="2023-05" db="EMBL/GenBank/DDBJ databases">
        <title>Nepenthes gracilis genome sequencing.</title>
        <authorList>
            <person name="Fukushima K."/>
        </authorList>
    </citation>
    <scope>NUCLEOTIDE SEQUENCE</scope>
    <source>
        <strain evidence="3">SING2019-196</strain>
    </source>
</reference>
<gene>
    <name evidence="3" type="ORF">Nepgr_010880</name>
</gene>
<evidence type="ECO:0000256" key="1">
    <source>
        <dbReference type="ARBA" id="ARBA00005474"/>
    </source>
</evidence>
<accession>A0AAD3SE33</accession>